<keyword evidence="1" id="KW-0175">Coiled coil</keyword>
<dbReference type="InterPro" id="IPR036365">
    <property type="entry name" value="PGBD-like_sf"/>
</dbReference>
<keyword evidence="3" id="KW-1133">Transmembrane helix</keyword>
<dbReference type="SUPFAM" id="SSF47090">
    <property type="entry name" value="PGBD-like"/>
    <property type="match status" value="1"/>
</dbReference>
<feature type="compositionally biased region" description="Basic and acidic residues" evidence="2">
    <location>
        <begin position="1"/>
        <end position="22"/>
    </location>
</feature>
<dbReference type="InParanoid" id="A0A151Z310"/>
<feature type="region of interest" description="Disordered" evidence="2">
    <location>
        <begin position="538"/>
        <end position="669"/>
    </location>
</feature>
<evidence type="ECO:0008006" key="8">
    <source>
        <dbReference type="Google" id="ProtNLM"/>
    </source>
</evidence>
<evidence type="ECO:0000259" key="4">
    <source>
        <dbReference type="Pfam" id="PF01471"/>
    </source>
</evidence>
<feature type="region of interest" description="Disordered" evidence="2">
    <location>
        <begin position="832"/>
        <end position="867"/>
    </location>
</feature>
<feature type="compositionally biased region" description="Acidic residues" evidence="2">
    <location>
        <begin position="543"/>
        <end position="553"/>
    </location>
</feature>
<dbReference type="PANTHER" id="PTHR31011">
    <property type="entry name" value="PROTEIN STB2-RELATED"/>
    <property type="match status" value="1"/>
</dbReference>
<keyword evidence="7" id="KW-1185">Reference proteome</keyword>
<proteinExistence type="predicted"/>
<feature type="compositionally biased region" description="Polar residues" evidence="2">
    <location>
        <begin position="93"/>
        <end position="105"/>
    </location>
</feature>
<dbReference type="AlphaFoldDB" id="A0A151Z310"/>
<evidence type="ECO:0000313" key="7">
    <source>
        <dbReference type="Proteomes" id="UP000076078"/>
    </source>
</evidence>
<feature type="compositionally biased region" description="Polar residues" evidence="2">
    <location>
        <begin position="602"/>
        <end position="624"/>
    </location>
</feature>
<dbReference type="STRING" id="361077.A0A151Z310"/>
<feature type="compositionally biased region" description="Low complexity" evidence="2">
    <location>
        <begin position="106"/>
        <end position="128"/>
    </location>
</feature>
<keyword evidence="3" id="KW-0472">Membrane</keyword>
<feature type="transmembrane region" description="Helical" evidence="3">
    <location>
        <begin position="802"/>
        <end position="824"/>
    </location>
</feature>
<feature type="coiled-coil region" evidence="1">
    <location>
        <begin position="685"/>
        <end position="726"/>
    </location>
</feature>
<dbReference type="InterPro" id="IPR059025">
    <property type="entry name" value="STB6_N"/>
</dbReference>
<evidence type="ECO:0000256" key="2">
    <source>
        <dbReference type="SAM" id="MobiDB-lite"/>
    </source>
</evidence>
<sequence>MSNRNELSREDKQLLENLGKKEPYKKHQHQFSEYSHDDAQSQRQHFGIHSNRSPITIDNDDIEDPIEKELRKKMYSMLSNSIQSNNNNNSNSYGMTTTTHSSSYGNLTDSLSNNNNNNSSSYSYSNQNNDTQLRDIKKAINNQQIDQSSYNNNNNNNLFGTPRKSQKSNASNQPLAISNSALNSTFTTPIKQQNSLQTSTQGTNLLNQQVPQEDELDLEKNYVVVERNRVKQFAKEYGFHVEREYEILKEYKLYVVEDWVYKSNHTWTAVVFSGNSSDKIVASIIRPDQQNKNLHSLIAKPPNSTFYGINSAYGQLLLANHSVKTSQQFIKLVEVPDGDFDSHIDRIKLNLSLKRLGCTQPSYQLSINPVPRSTETEFEKISNRPYNSSSISEFIKEIQAALSNLNYLPQLTKIDGCYDQKTINAVKAFQIDLNKQRLKTDPSIPTIKAEGYLNETTFKGIVNEIYLLKKKIDSFLPSKKLNSRINDPIKQYNLFSQYIKEFQDTYGIYPDAPGKNIHLYLERLKANLDGEHEKSNDIFYNDQFDDDDDDDEDGHSHSHFHDDDEEDEDEYYESDNFNSESEMSQDFSPMTTSPSIPIRGHSNLSSVSGQQNFSSPSSPLSGNTPNALYSSPSSASPSIKPKPNIPGVSSQQQSDGQQQGLHKHSLSHDNSMLNDLETYEDAKEKELLKETILKLETLLETQQHEYDKLKEEFDRLADNYYDIKEQSLRSIAIIQTNEKIFNEMNSKYQKLVKQELPEIEDKILSNIDVIQSYSNRMKRLDEIVGSIQRKHDRNIFSITTSYLWSIVSLVAVFFAYLIMFFGGVKSKINTSSASSSSSSSQYNKSLNSSTSSTPSSSTPPLENRDQDIKQFISKQRLKLSSLMLEDIDDMDSTQQPSPKF</sequence>
<feature type="compositionally biased region" description="Acidic residues" evidence="2">
    <location>
        <begin position="563"/>
        <end position="573"/>
    </location>
</feature>
<evidence type="ECO:0000259" key="5">
    <source>
        <dbReference type="Pfam" id="PF25995"/>
    </source>
</evidence>
<dbReference type="Pfam" id="PF25995">
    <property type="entry name" value="STB6_N"/>
    <property type="match status" value="1"/>
</dbReference>
<dbReference type="EMBL" id="LODT01000051">
    <property type="protein sequence ID" value="KYQ88339.1"/>
    <property type="molecule type" value="Genomic_DNA"/>
</dbReference>
<feature type="region of interest" description="Disordered" evidence="2">
    <location>
        <begin position="81"/>
        <end position="128"/>
    </location>
</feature>
<dbReference type="Pfam" id="PF01471">
    <property type="entry name" value="PG_binding_1"/>
    <property type="match status" value="1"/>
</dbReference>
<evidence type="ECO:0000256" key="3">
    <source>
        <dbReference type="SAM" id="Phobius"/>
    </source>
</evidence>
<dbReference type="OMA" id="YAVEEWI"/>
<feature type="domain" description="STB6-like N-terminal" evidence="5">
    <location>
        <begin position="221"/>
        <end position="356"/>
    </location>
</feature>
<keyword evidence="3" id="KW-0812">Transmembrane</keyword>
<dbReference type="Proteomes" id="UP000076078">
    <property type="component" value="Unassembled WGS sequence"/>
</dbReference>
<gene>
    <name evidence="6" type="ORF">DLAC_11038</name>
</gene>
<feature type="region of interest" description="Disordered" evidence="2">
    <location>
        <begin position="1"/>
        <end position="60"/>
    </location>
</feature>
<organism evidence="6 7">
    <name type="scientific">Tieghemostelium lacteum</name>
    <name type="common">Slime mold</name>
    <name type="synonym">Dictyostelium lacteum</name>
    <dbReference type="NCBI Taxonomy" id="361077"/>
    <lineage>
        <taxon>Eukaryota</taxon>
        <taxon>Amoebozoa</taxon>
        <taxon>Evosea</taxon>
        <taxon>Eumycetozoa</taxon>
        <taxon>Dictyostelia</taxon>
        <taxon>Dictyosteliales</taxon>
        <taxon>Raperosteliaceae</taxon>
        <taxon>Tieghemostelium</taxon>
    </lineage>
</organism>
<feature type="compositionally biased region" description="Low complexity" evidence="2">
    <location>
        <begin position="625"/>
        <end position="660"/>
    </location>
</feature>
<dbReference type="PANTHER" id="PTHR31011:SF2">
    <property type="entry name" value="PROTEIN STB2-RELATED"/>
    <property type="match status" value="1"/>
</dbReference>
<dbReference type="OrthoDB" id="19806at2759"/>
<evidence type="ECO:0000313" key="6">
    <source>
        <dbReference type="EMBL" id="KYQ88339.1"/>
    </source>
</evidence>
<comment type="caution">
    <text evidence="6">The sequence shown here is derived from an EMBL/GenBank/DDBJ whole genome shotgun (WGS) entry which is preliminary data.</text>
</comment>
<feature type="compositionally biased region" description="Low complexity" evidence="2">
    <location>
        <begin position="832"/>
        <end position="856"/>
    </location>
</feature>
<reference evidence="6 7" key="1">
    <citation type="submission" date="2015-12" db="EMBL/GenBank/DDBJ databases">
        <title>Dictyostelia acquired genes for synthesis and detection of signals that induce cell-type specialization by lateral gene transfer from prokaryotes.</title>
        <authorList>
            <person name="Gloeckner G."/>
            <person name="Schaap P."/>
        </authorList>
    </citation>
    <scope>NUCLEOTIDE SEQUENCE [LARGE SCALE GENOMIC DNA]</scope>
    <source>
        <strain evidence="6 7">TK</strain>
    </source>
</reference>
<dbReference type="InterPro" id="IPR002477">
    <property type="entry name" value="Peptidoglycan-bd-like"/>
</dbReference>
<feature type="region of interest" description="Disordered" evidence="2">
    <location>
        <begin position="145"/>
        <end position="172"/>
    </location>
</feature>
<accession>A0A151Z310</accession>
<evidence type="ECO:0000256" key="1">
    <source>
        <dbReference type="SAM" id="Coils"/>
    </source>
</evidence>
<feature type="compositionally biased region" description="Low complexity" evidence="2">
    <location>
        <begin position="81"/>
        <end position="92"/>
    </location>
</feature>
<name>A0A151Z310_TIELA</name>
<dbReference type="FunCoup" id="A0A151Z310">
    <property type="interactions" value="73"/>
</dbReference>
<dbReference type="InterPro" id="IPR038919">
    <property type="entry name" value="STB2/STB2"/>
</dbReference>
<protein>
    <recommendedName>
        <fullName evidence="8">Peptidoglycan binding-like domain-containing protein</fullName>
    </recommendedName>
</protein>
<dbReference type="Gene3D" id="1.10.101.10">
    <property type="entry name" value="PGBD-like superfamily/PGBD"/>
    <property type="match status" value="1"/>
</dbReference>
<feature type="domain" description="Peptidoglycan binding-like" evidence="4">
    <location>
        <begin position="393"/>
        <end position="430"/>
    </location>
</feature>
<feature type="compositionally biased region" description="Polar residues" evidence="2">
    <location>
        <begin position="579"/>
        <end position="595"/>
    </location>
</feature>
<dbReference type="InterPro" id="IPR036366">
    <property type="entry name" value="PGBDSf"/>
</dbReference>